<dbReference type="Pfam" id="PF02638">
    <property type="entry name" value="GHL10"/>
    <property type="match status" value="1"/>
</dbReference>
<accession>K9VY35</accession>
<feature type="domain" description="Glycosyl hydrolase-like 10" evidence="2">
    <location>
        <begin position="2"/>
        <end position="301"/>
    </location>
</feature>
<dbReference type="PANTHER" id="PTHR43405:SF1">
    <property type="entry name" value="GLYCOSYL HYDROLASE DIGH"/>
    <property type="match status" value="1"/>
</dbReference>
<dbReference type="InterPro" id="IPR003790">
    <property type="entry name" value="GHL10"/>
</dbReference>
<evidence type="ECO:0000313" key="4">
    <source>
        <dbReference type="Proteomes" id="UP000010472"/>
    </source>
</evidence>
<dbReference type="RefSeq" id="WP_015202585.1">
    <property type="nucleotide sequence ID" value="NC_019753.1"/>
</dbReference>
<dbReference type="PANTHER" id="PTHR43405">
    <property type="entry name" value="GLYCOSYL HYDROLASE DIGH"/>
    <property type="match status" value="1"/>
</dbReference>
<proteinExistence type="predicted"/>
<reference evidence="3 4" key="1">
    <citation type="submission" date="2012-06" db="EMBL/GenBank/DDBJ databases">
        <title>Finished chromosome of genome of Crinalium epipsammum PCC 9333.</title>
        <authorList>
            <consortium name="US DOE Joint Genome Institute"/>
            <person name="Gugger M."/>
            <person name="Coursin T."/>
            <person name="Rippka R."/>
            <person name="Tandeau De Marsac N."/>
            <person name="Huntemann M."/>
            <person name="Wei C.-L."/>
            <person name="Han J."/>
            <person name="Detter J.C."/>
            <person name="Han C."/>
            <person name="Tapia R."/>
            <person name="Davenport K."/>
            <person name="Daligault H."/>
            <person name="Erkkila T."/>
            <person name="Gu W."/>
            <person name="Munk A.C.C."/>
            <person name="Teshima H."/>
            <person name="Xu Y."/>
            <person name="Chain P."/>
            <person name="Chen A."/>
            <person name="Krypides N."/>
            <person name="Mavromatis K."/>
            <person name="Markowitz V."/>
            <person name="Szeto E."/>
            <person name="Ivanova N."/>
            <person name="Mikhailova N."/>
            <person name="Ovchinnikova G."/>
            <person name="Pagani I."/>
            <person name="Pati A."/>
            <person name="Goodwin L."/>
            <person name="Peters L."/>
            <person name="Pitluck S."/>
            <person name="Woyke T."/>
            <person name="Kerfeld C."/>
        </authorList>
    </citation>
    <scope>NUCLEOTIDE SEQUENCE [LARGE SCALE GENOMIC DNA]</scope>
    <source>
        <strain evidence="3 4">PCC 9333</strain>
    </source>
</reference>
<name>K9VY35_9CYAN</name>
<dbReference type="HOGENOM" id="CLU_029517_0_0_3"/>
<gene>
    <name evidence="3" type="ORF">Cri9333_1574</name>
</gene>
<evidence type="ECO:0000259" key="2">
    <source>
        <dbReference type="Pfam" id="PF02638"/>
    </source>
</evidence>
<dbReference type="KEGG" id="cep:Cri9333_1574"/>
<dbReference type="AlphaFoldDB" id="K9VY35"/>
<dbReference type="OrthoDB" id="580981at2"/>
<evidence type="ECO:0000256" key="1">
    <source>
        <dbReference type="ARBA" id="ARBA00022729"/>
    </source>
</evidence>
<dbReference type="Gene3D" id="3.20.20.80">
    <property type="entry name" value="Glycosidases"/>
    <property type="match status" value="1"/>
</dbReference>
<organism evidence="3 4">
    <name type="scientific">Crinalium epipsammum PCC 9333</name>
    <dbReference type="NCBI Taxonomy" id="1173022"/>
    <lineage>
        <taxon>Bacteria</taxon>
        <taxon>Bacillati</taxon>
        <taxon>Cyanobacteriota</taxon>
        <taxon>Cyanophyceae</taxon>
        <taxon>Gomontiellales</taxon>
        <taxon>Gomontiellaceae</taxon>
        <taxon>Crinalium</taxon>
    </lineage>
</organism>
<dbReference type="EMBL" id="CP003620">
    <property type="protein sequence ID" value="AFZ12464.1"/>
    <property type="molecule type" value="Genomic_DNA"/>
</dbReference>
<dbReference type="PATRIC" id="fig|1173022.3.peg.1701"/>
<dbReference type="eggNOG" id="COG1649">
    <property type="taxonomic scope" value="Bacteria"/>
</dbReference>
<keyword evidence="4" id="KW-1185">Reference proteome</keyword>
<protein>
    <recommendedName>
        <fullName evidence="2">Glycosyl hydrolase-like 10 domain-containing protein</fullName>
    </recommendedName>
</protein>
<dbReference type="InterPro" id="IPR032774">
    <property type="entry name" value="WG_beta_rep"/>
</dbReference>
<evidence type="ECO:0000313" key="3">
    <source>
        <dbReference type="EMBL" id="AFZ12464.1"/>
    </source>
</evidence>
<dbReference type="Proteomes" id="UP000010472">
    <property type="component" value="Chromosome"/>
</dbReference>
<dbReference type="Pfam" id="PF14903">
    <property type="entry name" value="WG_beta_rep"/>
    <property type="match status" value="4"/>
</dbReference>
<dbReference type="SUPFAM" id="SSF51445">
    <property type="entry name" value="(Trans)glycosidases"/>
    <property type="match status" value="1"/>
</dbReference>
<dbReference type="InterPro" id="IPR017853">
    <property type="entry name" value="GH"/>
</dbReference>
<dbReference type="InterPro" id="IPR052177">
    <property type="entry name" value="Divisome_Glycosyl_Hydrolase"/>
</dbReference>
<dbReference type="STRING" id="1173022.Cri9333_1574"/>
<dbReference type="SUPFAM" id="SSF69360">
    <property type="entry name" value="Cell wall binding repeat"/>
    <property type="match status" value="1"/>
</dbReference>
<keyword evidence="1" id="KW-0732">Signal</keyword>
<sequence length="632" mass="71782">MEIRGIWLTTTASQVLNSKQNIASAMDFLAQTGFNVVFPVVWNNGVTTYPSRVMRETFGIEINPQFKGRDPLAELIVEARRVGIAVIPWFEYGFASSYSRNGGEIIAKKPEWAARDYAGNLLSKNGFEWLNAFDIDVQNFLLSLFLEVVKNYEIAGIQGDDRFPALPSEGGYDLKTVELYRQQFNQLPPQDSQDPQWLQWRADILSNFLTRLYQEVININPNLIISMAPSAYPWGLQNYLQDSQSWVELGLVDLIHPQLYRYDFESYKKDIDRVYSNQFTSQQLPHLIPGILLKEATHQINPDDLVQAIAYNRSLGIQGEISFFYEALREDNDALAKILRSDIYSQSPGKFDVKAIKKYGFTSKRIGGNYTYINKSQQVAIQTKFDELEPFSEGMAQVKMGYKWGYIDKTGKLVSRLQFDQSQPFSEGFALVAIKQKYGYIDKKAKLITALQFDDAKSFSQGMAAVKIVDKWGYINTTTKLVIQLQFNDAKSFLQGMAAVKINDKWGYIDKVGSIIIKPQFDDAMQFSENLALIKMGNKLGFIDQTGKIVIEPQFYEADSFSEKLAAVKMGGKWGYINKSGNFIINPEFDFAKPFSEGIAVVNNGGEWQQSPDKKTSYFSGGKWGYIRNLLN</sequence>